<dbReference type="HOGENOM" id="CLU_3087378_0_0_1"/>
<proteinExistence type="predicted"/>
<accession>A0A067TQG3</accession>
<keyword evidence="3" id="KW-1185">Reference proteome</keyword>
<name>A0A067TQG3_GALM3</name>
<reference evidence="3" key="1">
    <citation type="journal article" date="2014" name="Proc. Natl. Acad. Sci. U.S.A.">
        <title>Extensive sampling of basidiomycete genomes demonstrates inadequacy of the white-rot/brown-rot paradigm for wood decay fungi.</title>
        <authorList>
            <person name="Riley R."/>
            <person name="Salamov A.A."/>
            <person name="Brown D.W."/>
            <person name="Nagy L.G."/>
            <person name="Floudas D."/>
            <person name="Held B.W."/>
            <person name="Levasseur A."/>
            <person name="Lombard V."/>
            <person name="Morin E."/>
            <person name="Otillar R."/>
            <person name="Lindquist E.A."/>
            <person name="Sun H."/>
            <person name="LaButti K.M."/>
            <person name="Schmutz J."/>
            <person name="Jabbour D."/>
            <person name="Luo H."/>
            <person name="Baker S.E."/>
            <person name="Pisabarro A.G."/>
            <person name="Walton J.D."/>
            <person name="Blanchette R.A."/>
            <person name="Henrissat B."/>
            <person name="Martin F."/>
            <person name="Cullen D."/>
            <person name="Hibbett D.S."/>
            <person name="Grigoriev I.V."/>
        </authorList>
    </citation>
    <scope>NUCLEOTIDE SEQUENCE [LARGE SCALE GENOMIC DNA]</scope>
    <source>
        <strain evidence="3">CBS 339.88</strain>
    </source>
</reference>
<dbReference type="EMBL" id="KL142368">
    <property type="protein sequence ID" value="KDR84552.1"/>
    <property type="molecule type" value="Genomic_DNA"/>
</dbReference>
<evidence type="ECO:0000313" key="2">
    <source>
        <dbReference type="EMBL" id="KDR84552.1"/>
    </source>
</evidence>
<dbReference type="AlphaFoldDB" id="A0A067TQG3"/>
<feature type="region of interest" description="Disordered" evidence="1">
    <location>
        <begin position="1"/>
        <end position="23"/>
    </location>
</feature>
<evidence type="ECO:0000313" key="3">
    <source>
        <dbReference type="Proteomes" id="UP000027222"/>
    </source>
</evidence>
<protein>
    <submittedName>
        <fullName evidence="2">Uncharacterized protein</fullName>
    </submittedName>
</protein>
<gene>
    <name evidence="2" type="ORF">GALMADRAFT_717502</name>
</gene>
<dbReference type="Proteomes" id="UP000027222">
    <property type="component" value="Unassembled WGS sequence"/>
</dbReference>
<evidence type="ECO:0000256" key="1">
    <source>
        <dbReference type="SAM" id="MobiDB-lite"/>
    </source>
</evidence>
<sequence length="52" mass="6060">MSLCTSQTRRIRSERRTTLDGGAPPHWSVRICQRADQVYLIKPPKPRLRITI</sequence>
<organism evidence="2 3">
    <name type="scientific">Galerina marginata (strain CBS 339.88)</name>
    <dbReference type="NCBI Taxonomy" id="685588"/>
    <lineage>
        <taxon>Eukaryota</taxon>
        <taxon>Fungi</taxon>
        <taxon>Dikarya</taxon>
        <taxon>Basidiomycota</taxon>
        <taxon>Agaricomycotina</taxon>
        <taxon>Agaricomycetes</taxon>
        <taxon>Agaricomycetidae</taxon>
        <taxon>Agaricales</taxon>
        <taxon>Agaricineae</taxon>
        <taxon>Strophariaceae</taxon>
        <taxon>Galerina</taxon>
    </lineage>
</organism>